<feature type="region of interest" description="Disordered" evidence="1">
    <location>
        <begin position="114"/>
        <end position="135"/>
    </location>
</feature>
<dbReference type="SMART" id="SM00225">
    <property type="entry name" value="BTB"/>
    <property type="match status" value="1"/>
</dbReference>
<feature type="region of interest" description="Disordered" evidence="1">
    <location>
        <begin position="512"/>
        <end position="533"/>
    </location>
</feature>
<reference evidence="3" key="1">
    <citation type="submission" date="2021-01" db="EMBL/GenBank/DDBJ databases">
        <authorList>
            <person name="Corre E."/>
            <person name="Pelletier E."/>
            <person name="Niang G."/>
            <person name="Scheremetjew M."/>
            <person name="Finn R."/>
            <person name="Kale V."/>
            <person name="Holt S."/>
            <person name="Cochrane G."/>
            <person name="Meng A."/>
            <person name="Brown T."/>
            <person name="Cohen L."/>
        </authorList>
    </citation>
    <scope>NUCLEOTIDE SEQUENCE</scope>
    <source>
        <strain evidence="3">CCMP645</strain>
    </source>
</reference>
<protein>
    <recommendedName>
        <fullName evidence="2">BTB domain-containing protein</fullName>
    </recommendedName>
</protein>
<dbReference type="Gene3D" id="1.25.40.420">
    <property type="match status" value="1"/>
</dbReference>
<dbReference type="Gene3D" id="3.30.710.10">
    <property type="entry name" value="Potassium Channel Kv1.1, Chain A"/>
    <property type="match status" value="1"/>
</dbReference>
<proteinExistence type="predicted"/>
<sequence>MAENSPQLTWTSIPKGISTSLPFAVKLSAVGSDGEPVTNYDRSVTFQALSRTVCLEEGFENKDLGLWQPACLPGHYEHGFDSELAAPGSEHSLFLKGGNDANFGMTLKLPSQGGGHAESVATQMSSDSEAEAAPSPFRPDAVSFYVRTNSASADAGHFILGESNEVNKRVAQFQFTKEGRMGLLGTGGITHGATPYVPNVWYLIELRFDWTRKSVAFYVDRRLQQRHIPFRRDTSSFIGACALGNRDRCTTWFDSIEFVKETQLFTTTVGAGSYAPGGTLEVWLGPLRDNAAKEGFVLRAEDSLGAVSPLSHTLYPMCKIENAQRVAINNAALADFTTLLQDEASCDVAFLVGGGQLHAHRVVLSARCEAFRRMFNSPMREGSKDFQQIEMLEASFAAFEVVLKFIYGGAVDVPAELAVEILGLADRFLLDGLKLLCGFTLARMLTTESVVRVLQAADRWDAPGSRLKSLCMDFILSNYSEVVATPVFEELTSSPHLLVEITRSAARVISNTGEGLDSPEEAGLSQPKRSRRV</sequence>
<dbReference type="Pfam" id="PF00651">
    <property type="entry name" value="BTB"/>
    <property type="match status" value="1"/>
</dbReference>
<dbReference type="InterPro" id="IPR013320">
    <property type="entry name" value="ConA-like_dom_sf"/>
</dbReference>
<dbReference type="PANTHER" id="PTHR24413">
    <property type="entry name" value="SPECKLE-TYPE POZ PROTEIN"/>
    <property type="match status" value="1"/>
</dbReference>
<evidence type="ECO:0000256" key="1">
    <source>
        <dbReference type="SAM" id="MobiDB-lite"/>
    </source>
</evidence>
<evidence type="ECO:0000313" key="3">
    <source>
        <dbReference type="EMBL" id="CAE0770267.1"/>
    </source>
</evidence>
<dbReference type="SUPFAM" id="SSF54695">
    <property type="entry name" value="POZ domain"/>
    <property type="match status" value="1"/>
</dbReference>
<feature type="compositionally biased region" description="Low complexity" evidence="1">
    <location>
        <begin position="125"/>
        <end position="135"/>
    </location>
</feature>
<dbReference type="SUPFAM" id="SSF49899">
    <property type="entry name" value="Concanavalin A-like lectins/glucanases"/>
    <property type="match status" value="1"/>
</dbReference>
<accession>A0A7S4BM30</accession>
<gene>
    <name evidence="3" type="ORF">PCAR00345_LOCUS22879</name>
</gene>
<dbReference type="InterPro" id="IPR011333">
    <property type="entry name" value="SKP1/BTB/POZ_sf"/>
</dbReference>
<dbReference type="EMBL" id="HBIZ01035912">
    <property type="protein sequence ID" value="CAE0770267.1"/>
    <property type="molecule type" value="Transcribed_RNA"/>
</dbReference>
<dbReference type="AlphaFoldDB" id="A0A7S4BM30"/>
<name>A0A7S4BM30_CHRCT</name>
<organism evidence="3">
    <name type="scientific">Chrysotila carterae</name>
    <name type="common">Marine alga</name>
    <name type="synonym">Syracosphaera carterae</name>
    <dbReference type="NCBI Taxonomy" id="13221"/>
    <lineage>
        <taxon>Eukaryota</taxon>
        <taxon>Haptista</taxon>
        <taxon>Haptophyta</taxon>
        <taxon>Prymnesiophyceae</taxon>
        <taxon>Isochrysidales</taxon>
        <taxon>Isochrysidaceae</taxon>
        <taxon>Chrysotila</taxon>
    </lineage>
</organism>
<evidence type="ECO:0000259" key="2">
    <source>
        <dbReference type="PROSITE" id="PS50097"/>
    </source>
</evidence>
<feature type="domain" description="BTB" evidence="2">
    <location>
        <begin position="346"/>
        <end position="415"/>
    </location>
</feature>
<dbReference type="InterPro" id="IPR000210">
    <property type="entry name" value="BTB/POZ_dom"/>
</dbReference>
<dbReference type="PROSITE" id="PS50097">
    <property type="entry name" value="BTB"/>
    <property type="match status" value="1"/>
</dbReference>